<dbReference type="PANTHER" id="PTHR43606:SF2">
    <property type="entry name" value="ALKALINE PHOSPHATASE FAMILY PROTEIN (AFU_ORTHOLOGUE AFUA_5G03860)"/>
    <property type="match status" value="1"/>
</dbReference>
<dbReference type="GeneID" id="87955882"/>
<keyword evidence="1" id="KW-0812">Transmembrane</keyword>
<name>A0ABZ1CYF7_9TREE</name>
<dbReference type="CDD" id="cd07389">
    <property type="entry name" value="MPP_PhoD"/>
    <property type="match status" value="1"/>
</dbReference>
<dbReference type="InterPro" id="IPR052900">
    <property type="entry name" value="Phospholipid_Metab_Enz"/>
</dbReference>
<dbReference type="InterPro" id="IPR018946">
    <property type="entry name" value="PhoD-like_MPP"/>
</dbReference>
<feature type="transmembrane region" description="Helical" evidence="1">
    <location>
        <begin position="85"/>
        <end position="106"/>
    </location>
</feature>
<evidence type="ECO:0000256" key="1">
    <source>
        <dbReference type="SAM" id="Phobius"/>
    </source>
</evidence>
<feature type="transmembrane region" description="Helical" evidence="1">
    <location>
        <begin position="33"/>
        <end position="54"/>
    </location>
</feature>
<dbReference type="Gene3D" id="3.60.21.70">
    <property type="entry name" value="PhoD-like phosphatase"/>
    <property type="match status" value="1"/>
</dbReference>
<reference evidence="3 4" key="1">
    <citation type="submission" date="2024-01" db="EMBL/GenBank/DDBJ databases">
        <title>Comparative genomics of Cryptococcus and Kwoniella reveals pathogenesis evolution and contrasting modes of karyotype evolution via chromosome fusion or intercentromeric recombination.</title>
        <authorList>
            <person name="Coelho M.A."/>
            <person name="David-Palma M."/>
            <person name="Shea T."/>
            <person name="Bowers K."/>
            <person name="McGinley-Smith S."/>
            <person name="Mohammad A.W."/>
            <person name="Gnirke A."/>
            <person name="Yurkov A.M."/>
            <person name="Nowrousian M."/>
            <person name="Sun S."/>
            <person name="Cuomo C.A."/>
            <person name="Heitman J."/>
        </authorList>
    </citation>
    <scope>NUCLEOTIDE SEQUENCE [LARGE SCALE GENOMIC DNA]</scope>
    <source>
        <strain evidence="3">CBS 11374</strain>
    </source>
</reference>
<dbReference type="InterPro" id="IPR029052">
    <property type="entry name" value="Metallo-depent_PP-like"/>
</dbReference>
<dbReference type="Proteomes" id="UP001329825">
    <property type="component" value="Chromosome 4"/>
</dbReference>
<feature type="domain" description="PhoD-like phosphatase metallophosphatase" evidence="2">
    <location>
        <begin position="240"/>
        <end position="491"/>
    </location>
</feature>
<dbReference type="RefSeq" id="XP_062791528.1">
    <property type="nucleotide sequence ID" value="XM_062935477.1"/>
</dbReference>
<evidence type="ECO:0000313" key="4">
    <source>
        <dbReference type="Proteomes" id="UP001329825"/>
    </source>
</evidence>
<dbReference type="Pfam" id="PF09423">
    <property type="entry name" value="PhoD"/>
    <property type="match status" value="1"/>
</dbReference>
<accession>A0ABZ1CYF7</accession>
<gene>
    <name evidence="3" type="ORF">IL334_003751</name>
</gene>
<keyword evidence="4" id="KW-1185">Reference proteome</keyword>
<dbReference type="InterPro" id="IPR038607">
    <property type="entry name" value="PhoD-like_sf"/>
</dbReference>
<dbReference type="PANTHER" id="PTHR43606">
    <property type="entry name" value="PHOSPHATASE, PUTATIVE (AFU_ORTHOLOGUE AFUA_6G08710)-RELATED"/>
    <property type="match status" value="1"/>
</dbReference>
<sequence>MLEIFLKVVCAASGLTAKWQAYVFLRLLPLGSHYLPVIYTSAAVYLTTWLLAYFRGSRNARISSTSLHMRCIVLICGIPDHRYPYLTWLGVGLTLLAPLFSADFVYRAHYLHPAIDLSFARLGWTGHDTASLLIRLPEAKFYNLTYYPSTSKHDQSRLVQLSSLTPATDFTLPIILDGLRPDTEYNYYINAEISGTFTTRRNATDLEAFTILSSSCLKPGWPYSPLAHPLEVKGFSEVDHYVRTMDRLPEAMLFLGDFIYSDLPYPVSEYTNTYYRQLYRQVYSSPSWTPLLRSIPWLHMFDDHEIINDFAPDSPHNHAMFKSAMEPYVSYQQTVNPLPLSSEQPTYFSFEIGAVSFFVLDNRSYRSTPPHRPGKNSTAGHGERTMLGELQLMAVKRWVEMQGRKEGRLLVLVSGVPVTRNWSEGKDELDSWAGYLDEREIILEELWSVGGAVIISGDRHEHATTLLPPPAFSIIPATSAVIEFSTSPLSFFHQPWTREYLPHLPTDVPLHHQWKGDTRFGVFDFDTSGLHPIVNFKLLVDGEEEWRYAWTKGAQIKANGQ</sequence>
<proteinExistence type="predicted"/>
<protein>
    <recommendedName>
        <fullName evidence="2">PhoD-like phosphatase metallophosphatase domain-containing protein</fullName>
    </recommendedName>
</protein>
<organism evidence="3 4">
    <name type="scientific">Kwoniella shivajii</name>
    <dbReference type="NCBI Taxonomy" id="564305"/>
    <lineage>
        <taxon>Eukaryota</taxon>
        <taxon>Fungi</taxon>
        <taxon>Dikarya</taxon>
        <taxon>Basidiomycota</taxon>
        <taxon>Agaricomycotina</taxon>
        <taxon>Tremellomycetes</taxon>
        <taxon>Tremellales</taxon>
        <taxon>Cryptococcaceae</taxon>
        <taxon>Kwoniella</taxon>
    </lineage>
</organism>
<dbReference type="SUPFAM" id="SSF56300">
    <property type="entry name" value="Metallo-dependent phosphatases"/>
    <property type="match status" value="1"/>
</dbReference>
<evidence type="ECO:0000259" key="2">
    <source>
        <dbReference type="Pfam" id="PF09423"/>
    </source>
</evidence>
<keyword evidence="1" id="KW-0472">Membrane</keyword>
<keyword evidence="1" id="KW-1133">Transmembrane helix</keyword>
<evidence type="ECO:0000313" key="3">
    <source>
        <dbReference type="EMBL" id="WRT66788.1"/>
    </source>
</evidence>
<dbReference type="EMBL" id="CP141884">
    <property type="protein sequence ID" value="WRT66788.1"/>
    <property type="molecule type" value="Genomic_DNA"/>
</dbReference>